<sequence>MEQDCEIVTRVFPAVHRCLTQFTTQEKSGDRKAHIPPLLHALPEKASPTAPHTLHLDRPPSQYHTTLRQRTVVIQASQVTMHAYALPAQSSENQGKVVSPLALHTPLPGAASTQLQPRSKPSAECPQFPAKRALAIAKSRPSSFIPQYLEYEIMGMHSLTKTSNGYLTILCPDRQGKQKDDGVSLKTITRYLRLAPPSGLTRCEKACNWDTFGQNVHARKHPSQIHPNMMNGESITIPQRELHSVVRCSSFGPLSRRASSIR</sequence>
<dbReference type="AlphaFoldDB" id="A0A9Q8WJ69"/>
<keyword evidence="2" id="KW-1185">Reference proteome</keyword>
<name>A0A9Q8WJ69_9PEZI</name>
<evidence type="ECO:0000313" key="1">
    <source>
        <dbReference type="EMBL" id="UQC84560.1"/>
    </source>
</evidence>
<dbReference type="EMBL" id="CP019477">
    <property type="protein sequence ID" value="UQC84560.1"/>
    <property type="molecule type" value="Genomic_DNA"/>
</dbReference>
<gene>
    <name evidence="1" type="ORF">CLUP02_10057</name>
</gene>
<organism evidence="1 2">
    <name type="scientific">Colletotrichum lupini</name>
    <dbReference type="NCBI Taxonomy" id="145971"/>
    <lineage>
        <taxon>Eukaryota</taxon>
        <taxon>Fungi</taxon>
        <taxon>Dikarya</taxon>
        <taxon>Ascomycota</taxon>
        <taxon>Pezizomycotina</taxon>
        <taxon>Sordariomycetes</taxon>
        <taxon>Hypocreomycetidae</taxon>
        <taxon>Glomerellales</taxon>
        <taxon>Glomerellaceae</taxon>
        <taxon>Colletotrichum</taxon>
        <taxon>Colletotrichum acutatum species complex</taxon>
    </lineage>
</organism>
<dbReference type="Proteomes" id="UP000830671">
    <property type="component" value="Chromosome 5"/>
</dbReference>
<dbReference type="RefSeq" id="XP_049146177.1">
    <property type="nucleotide sequence ID" value="XM_049289033.1"/>
</dbReference>
<accession>A0A9Q8WJ69</accession>
<evidence type="ECO:0000313" key="2">
    <source>
        <dbReference type="Proteomes" id="UP000830671"/>
    </source>
</evidence>
<dbReference type="GeneID" id="73344043"/>
<protein>
    <submittedName>
        <fullName evidence="1">Uncharacterized protein</fullName>
    </submittedName>
</protein>
<reference evidence="1" key="1">
    <citation type="journal article" date="2021" name="Mol. Plant Microbe Interact.">
        <title>Complete Genome Sequence of the Plant-Pathogenic Fungus Colletotrichum lupini.</title>
        <authorList>
            <person name="Baroncelli R."/>
            <person name="Pensec F."/>
            <person name="Da Lio D."/>
            <person name="Boufleur T."/>
            <person name="Vicente I."/>
            <person name="Sarrocco S."/>
            <person name="Picot A."/>
            <person name="Baraldi E."/>
            <person name="Sukno S."/>
            <person name="Thon M."/>
            <person name="Le Floch G."/>
        </authorList>
    </citation>
    <scope>NUCLEOTIDE SEQUENCE</scope>
    <source>
        <strain evidence="1">IMI 504893</strain>
    </source>
</reference>
<proteinExistence type="predicted"/>
<dbReference type="KEGG" id="clup:CLUP02_10057"/>